<evidence type="ECO:0000256" key="1">
    <source>
        <dbReference type="SAM" id="Phobius"/>
    </source>
</evidence>
<dbReference type="Pfam" id="PF26247">
    <property type="entry name" value="DUF8058"/>
    <property type="match status" value="1"/>
</dbReference>
<dbReference type="Proteomes" id="UP001208186">
    <property type="component" value="Unassembled WGS sequence"/>
</dbReference>
<keyword evidence="1" id="KW-1133">Transmembrane helix</keyword>
<feature type="domain" description="DUF8058" evidence="2">
    <location>
        <begin position="1"/>
        <end position="119"/>
    </location>
</feature>
<sequence length="136" mass="14554">MTTTRLGAFYTLVVGTFMLGFWIVLLVAGDIPELTTAPYEIAYHLLAEFLTAVALLASGIGLLGGRSLARRLYPVALGLLLYTVVNSAGYYAQLGDVAMVGMFTVLTVATLALLVEHLFRPTTEGDERIGMEGSHA</sequence>
<keyword evidence="1" id="KW-0472">Membrane</keyword>
<dbReference type="AlphaFoldDB" id="A0AAE3IDI2"/>
<dbReference type="InterPro" id="IPR058371">
    <property type="entry name" value="DUF8058"/>
</dbReference>
<feature type="transmembrane region" description="Helical" evidence="1">
    <location>
        <begin position="72"/>
        <end position="92"/>
    </location>
</feature>
<evidence type="ECO:0000313" key="6">
    <source>
        <dbReference type="Proteomes" id="UP001209746"/>
    </source>
</evidence>
<gene>
    <name evidence="4" type="ORF">OB914_12150</name>
    <name evidence="3" type="ORF">OB916_11730</name>
</gene>
<keyword evidence="1" id="KW-0812">Transmembrane</keyword>
<reference evidence="4" key="1">
    <citation type="submission" date="2023-02" db="EMBL/GenBank/DDBJ databases">
        <title>Enrichment on poylsaccharides allowed isolation of novel metabolic and taxonomic groups of Haloarchaea.</title>
        <authorList>
            <person name="Sorokin D.Y."/>
            <person name="Elcheninov A.G."/>
            <person name="Khizhniak T.V."/>
            <person name="Kolganova T.V."/>
            <person name="Kublanov I.V."/>
        </authorList>
    </citation>
    <scope>NUCLEOTIDE SEQUENCE</scope>
    <source>
        <strain evidence="3 5">HArc-curdl5-1</strain>
        <strain evidence="4">HArc-curdl7</strain>
    </source>
</reference>
<dbReference type="RefSeq" id="WP_315909486.1">
    <property type="nucleotide sequence ID" value="NZ_JAOPKC010000014.1"/>
</dbReference>
<protein>
    <recommendedName>
        <fullName evidence="2">DUF8058 domain-containing protein</fullName>
    </recommendedName>
</protein>
<name>A0AAE3IDI2_9EURY</name>
<organism evidence="4 6">
    <name type="scientific">Halapricum hydrolyticum</name>
    <dbReference type="NCBI Taxonomy" id="2979991"/>
    <lineage>
        <taxon>Archaea</taxon>
        <taxon>Methanobacteriati</taxon>
        <taxon>Methanobacteriota</taxon>
        <taxon>Stenosarchaea group</taxon>
        <taxon>Halobacteria</taxon>
        <taxon>Halobacteriales</taxon>
        <taxon>Haloarculaceae</taxon>
        <taxon>Halapricum</taxon>
    </lineage>
</organism>
<evidence type="ECO:0000313" key="3">
    <source>
        <dbReference type="EMBL" id="MCU4718732.1"/>
    </source>
</evidence>
<feature type="transmembrane region" description="Helical" evidence="1">
    <location>
        <begin position="41"/>
        <end position="65"/>
    </location>
</feature>
<comment type="caution">
    <text evidence="4">The sequence shown here is derived from an EMBL/GenBank/DDBJ whole genome shotgun (WGS) entry which is preliminary data.</text>
</comment>
<dbReference type="EMBL" id="JAOPKC010000014">
    <property type="protein sequence ID" value="MCU4718732.1"/>
    <property type="molecule type" value="Genomic_DNA"/>
</dbReference>
<dbReference type="Proteomes" id="UP001209746">
    <property type="component" value="Unassembled WGS sequence"/>
</dbReference>
<proteinExistence type="predicted"/>
<feature type="transmembrane region" description="Helical" evidence="1">
    <location>
        <begin position="98"/>
        <end position="119"/>
    </location>
</feature>
<keyword evidence="5" id="KW-1185">Reference proteome</keyword>
<feature type="transmembrane region" description="Helical" evidence="1">
    <location>
        <begin position="7"/>
        <end position="29"/>
    </location>
</feature>
<accession>A0AAE3IDI2</accession>
<evidence type="ECO:0000313" key="5">
    <source>
        <dbReference type="Proteomes" id="UP001208186"/>
    </source>
</evidence>
<dbReference type="EMBL" id="JAOPKD010000013">
    <property type="protein sequence ID" value="MCU4727719.1"/>
    <property type="molecule type" value="Genomic_DNA"/>
</dbReference>
<evidence type="ECO:0000259" key="2">
    <source>
        <dbReference type="Pfam" id="PF26247"/>
    </source>
</evidence>
<evidence type="ECO:0000313" key="4">
    <source>
        <dbReference type="EMBL" id="MCU4727719.1"/>
    </source>
</evidence>